<dbReference type="InterPro" id="IPR029058">
    <property type="entry name" value="AB_hydrolase_fold"/>
</dbReference>
<dbReference type="Proteomes" id="UP000020681">
    <property type="component" value="Unassembled WGS sequence"/>
</dbReference>
<accession>A0ABN0QW86</accession>
<dbReference type="Gene3D" id="3.40.50.1820">
    <property type="entry name" value="alpha/beta hydrolase"/>
    <property type="match status" value="1"/>
</dbReference>
<organism evidence="1 2">
    <name type="scientific">Mycobacterium ulcerans str. Harvey</name>
    <dbReference type="NCBI Taxonomy" id="1299332"/>
    <lineage>
        <taxon>Bacteria</taxon>
        <taxon>Bacillati</taxon>
        <taxon>Actinomycetota</taxon>
        <taxon>Actinomycetes</taxon>
        <taxon>Mycobacteriales</taxon>
        <taxon>Mycobacteriaceae</taxon>
        <taxon>Mycobacterium</taxon>
        <taxon>Mycobacterium ulcerans group</taxon>
    </lineage>
</organism>
<dbReference type="EMBL" id="JAOL01000131">
    <property type="protein sequence ID" value="EUA88997.1"/>
    <property type="molecule type" value="Genomic_DNA"/>
</dbReference>
<keyword evidence="1" id="KW-0378">Hydrolase</keyword>
<reference evidence="1 2" key="1">
    <citation type="submission" date="2014-01" db="EMBL/GenBank/DDBJ databases">
        <authorList>
            <person name="Dobos K."/>
            <person name="Lenaerts A."/>
            <person name="Ordway D."/>
            <person name="DeGroote M.A."/>
            <person name="Parker T."/>
            <person name="Sizemore C."/>
            <person name="Tallon L.J."/>
            <person name="Sadzewicz L.K."/>
            <person name="Sengamalay N."/>
            <person name="Fraser C.M."/>
            <person name="Hine E."/>
            <person name="Shefchek K.A."/>
            <person name="Das S.P."/>
            <person name="Tettelin H."/>
        </authorList>
    </citation>
    <scope>NUCLEOTIDE SEQUENCE [LARGE SCALE GENOMIC DNA]</scope>
    <source>
        <strain evidence="1 2">Harvey</strain>
    </source>
</reference>
<keyword evidence="2" id="KW-1185">Reference proteome</keyword>
<gene>
    <name evidence="1" type="ORF">I551_4534</name>
</gene>
<evidence type="ECO:0000313" key="1">
    <source>
        <dbReference type="EMBL" id="EUA88997.1"/>
    </source>
</evidence>
<name>A0ABN0QW86_MYCUL</name>
<proteinExistence type="predicted"/>
<comment type="caution">
    <text evidence="1">The sequence shown here is derived from an EMBL/GenBank/DDBJ whole genome shotgun (WGS) entry which is preliminary data.</text>
</comment>
<sequence>MLARLPYNTGATQWSDANFDRSYRLAWWPTRLPTLIVSGAADRIVTQSLWQTERFQAHNVIRRVIAEAGHFPWIEQPVAVRDAFTEVAERIIGARATGSDRRD</sequence>
<dbReference type="SUPFAM" id="SSF53474">
    <property type="entry name" value="alpha/beta-Hydrolases"/>
    <property type="match status" value="1"/>
</dbReference>
<dbReference type="GO" id="GO:0016787">
    <property type="term" value="F:hydrolase activity"/>
    <property type="evidence" value="ECO:0007669"/>
    <property type="project" value="UniProtKB-KW"/>
</dbReference>
<evidence type="ECO:0000313" key="2">
    <source>
        <dbReference type="Proteomes" id="UP000020681"/>
    </source>
</evidence>
<protein>
    <submittedName>
        <fullName evidence="1">Alpha/beta hydrolase family protein</fullName>
    </submittedName>
</protein>